<dbReference type="EMBL" id="ADLO01000039">
    <property type="protein sequence ID" value="KGF56541.1"/>
    <property type="molecule type" value="Genomic_DNA"/>
</dbReference>
<keyword evidence="2" id="KW-1185">Reference proteome</keyword>
<sequence>MRAAVEAHPQIHIEDTPQFYDMEVFNRSVQTGHLLMSLDCWTEVHPSLVTLPVDWNFTIPYGLLYQLRPGADVARFVALVRGDGPA</sequence>
<comment type="caution">
    <text evidence="1">The sequence shown here is derived from an EMBL/GenBank/DDBJ whole genome shotgun (WGS) entry which is preliminary data.</text>
</comment>
<evidence type="ECO:0008006" key="3">
    <source>
        <dbReference type="Google" id="ProtNLM"/>
    </source>
</evidence>
<proteinExistence type="predicted"/>
<accession>A0A096BBW0</accession>
<organism evidence="1 2">
    <name type="scientific">Flavonifractor plautii 1_3_50AFAA</name>
    <dbReference type="NCBI Taxonomy" id="742738"/>
    <lineage>
        <taxon>Bacteria</taxon>
        <taxon>Bacillati</taxon>
        <taxon>Bacillota</taxon>
        <taxon>Clostridia</taxon>
        <taxon>Eubacteriales</taxon>
        <taxon>Oscillospiraceae</taxon>
        <taxon>Flavonifractor</taxon>
    </lineage>
</organism>
<gene>
    <name evidence="1" type="ORF">HMPREF9460_00955</name>
</gene>
<dbReference type="Proteomes" id="UP000029585">
    <property type="component" value="Unassembled WGS sequence"/>
</dbReference>
<reference evidence="1 2" key="1">
    <citation type="submission" date="2011-08" db="EMBL/GenBank/DDBJ databases">
        <title>The Genome Sequence of Clostridium orbiscindens 1_3_50AFAA.</title>
        <authorList>
            <consortium name="The Broad Institute Genome Sequencing Platform"/>
            <person name="Earl A."/>
            <person name="Ward D."/>
            <person name="Feldgarden M."/>
            <person name="Gevers D."/>
            <person name="Daigneault M."/>
            <person name="Strauss J."/>
            <person name="Allen-Vercoe E."/>
            <person name="Young S.K."/>
            <person name="Zeng Q."/>
            <person name="Gargeya S."/>
            <person name="Fitzgerald M."/>
            <person name="Haas B."/>
            <person name="Abouelleil A."/>
            <person name="Alvarado L."/>
            <person name="Arachchi H.M."/>
            <person name="Berlin A."/>
            <person name="Brown A."/>
            <person name="Chapman S.B."/>
            <person name="Chen Z."/>
            <person name="Dunbar C."/>
            <person name="Freedman E."/>
            <person name="Gearin G."/>
            <person name="Gellesch M."/>
            <person name="Goldberg J."/>
            <person name="Griggs A."/>
            <person name="Gujja S."/>
            <person name="Heiman D."/>
            <person name="Howarth C."/>
            <person name="Larson L."/>
            <person name="Lui A."/>
            <person name="MacDonald P.J.P."/>
            <person name="Montmayeur A."/>
            <person name="Murphy C."/>
            <person name="Neiman D."/>
            <person name="Pearson M."/>
            <person name="Priest M."/>
            <person name="Roberts A."/>
            <person name="Saif S."/>
            <person name="Shea T."/>
            <person name="Shenoy N."/>
            <person name="Sisk P."/>
            <person name="Stolte C."/>
            <person name="Sykes S."/>
            <person name="Wortman J."/>
            <person name="Nusbaum C."/>
            <person name="Birren B."/>
        </authorList>
    </citation>
    <scope>NUCLEOTIDE SEQUENCE [LARGE SCALE GENOMIC DNA]</scope>
    <source>
        <strain evidence="1 2">1_3_50AFAA</strain>
    </source>
</reference>
<evidence type="ECO:0000313" key="1">
    <source>
        <dbReference type="EMBL" id="KGF56541.1"/>
    </source>
</evidence>
<dbReference type="eggNOG" id="COG0583">
    <property type="taxonomic scope" value="Bacteria"/>
</dbReference>
<name>A0A096BBW0_FLAPL</name>
<dbReference type="AlphaFoldDB" id="A0A096BBW0"/>
<dbReference type="HOGENOM" id="CLU_157909_0_0_9"/>
<protein>
    <recommendedName>
        <fullName evidence="3">LysR substrate-binding domain-containing protein</fullName>
    </recommendedName>
</protein>
<evidence type="ECO:0000313" key="2">
    <source>
        <dbReference type="Proteomes" id="UP000029585"/>
    </source>
</evidence>
<dbReference type="PATRIC" id="fig|742738.3.peg.987"/>